<reference evidence="1 2" key="1">
    <citation type="journal article" date="2012" name="J. Bacteriol.">
        <title>Whole-Genome Sequence of Nocardiopsis alba Strain ATCC BAA-2165, Associated with Honeybees.</title>
        <authorList>
            <person name="Qiao J."/>
            <person name="Chen L."/>
            <person name="Li Y."/>
            <person name="Wang J."/>
            <person name="Zhang W."/>
            <person name="Chen S."/>
        </authorList>
    </citation>
    <scope>NUCLEOTIDE SEQUENCE [LARGE SCALE GENOMIC DNA]</scope>
    <source>
        <strain evidence="2">ATCC BAA-2165 / BE74</strain>
    </source>
</reference>
<dbReference type="AlphaFoldDB" id="J7L1D6"/>
<organism evidence="1 2">
    <name type="scientific">Nocardiopsis alba (strain ATCC BAA-2165 / BE74)</name>
    <dbReference type="NCBI Taxonomy" id="1205910"/>
    <lineage>
        <taxon>Bacteria</taxon>
        <taxon>Bacillati</taxon>
        <taxon>Actinomycetota</taxon>
        <taxon>Actinomycetes</taxon>
        <taxon>Streptosporangiales</taxon>
        <taxon>Nocardiopsidaceae</taxon>
        <taxon>Nocardiopsis</taxon>
    </lineage>
</organism>
<sequence length="42" mass="4919">MQHEGPTPFRFSGYPYRSAFLSDTRSHERALILLRPRNGVKE</sequence>
<evidence type="ECO:0000313" key="1">
    <source>
        <dbReference type="EMBL" id="AFR06546.1"/>
    </source>
</evidence>
<evidence type="ECO:0000313" key="2">
    <source>
        <dbReference type="Proteomes" id="UP000003779"/>
    </source>
</evidence>
<dbReference type="KEGG" id="nal:B005_4223"/>
<reference evidence="2" key="2">
    <citation type="submission" date="2012-08" db="EMBL/GenBank/DDBJ databases">
        <title>Whole-genome sequence of Nocardiopsis alba strain ATCC BAA-2165 associated with honeybees.</title>
        <authorList>
            <person name="Qiao J."/>
            <person name="Chen L."/>
            <person name="Li Y."/>
            <person name="Wang J."/>
            <person name="Zhang W."/>
            <person name="Chen S."/>
        </authorList>
    </citation>
    <scope>NUCLEOTIDE SEQUENCE [LARGE SCALE GENOMIC DNA]</scope>
    <source>
        <strain evidence="2">ATCC BAA-2165 / BE74</strain>
    </source>
</reference>
<dbReference type="HOGENOM" id="CLU_3254765_0_0_11"/>
<proteinExistence type="predicted"/>
<name>J7L1D6_NOCAA</name>
<accession>J7L1D6</accession>
<dbReference type="PATRIC" id="fig|1205910.3.peg.4000"/>
<gene>
    <name evidence="1" type="ordered locus">B005_4223</name>
</gene>
<dbReference type="STRING" id="1205910.B005_4223"/>
<dbReference type="EMBL" id="CP003788">
    <property type="protein sequence ID" value="AFR06546.1"/>
    <property type="molecule type" value="Genomic_DNA"/>
</dbReference>
<dbReference type="Proteomes" id="UP000003779">
    <property type="component" value="Chromosome"/>
</dbReference>
<protein>
    <submittedName>
        <fullName evidence="1">Uncharacterized protein</fullName>
    </submittedName>
</protein>